<proteinExistence type="predicted"/>
<dbReference type="AlphaFoldDB" id="A0A543GAF0"/>
<comment type="caution">
    <text evidence="2">The sequence shown here is derived from an EMBL/GenBank/DDBJ whole genome shotgun (WGS) entry which is preliminary data.</text>
</comment>
<evidence type="ECO:0000256" key="1">
    <source>
        <dbReference type="SAM" id="MobiDB-lite"/>
    </source>
</evidence>
<gene>
    <name evidence="2" type="ORF">FB388_0391</name>
</gene>
<reference evidence="2 3" key="1">
    <citation type="submission" date="2019-06" db="EMBL/GenBank/DDBJ databases">
        <title>Sequencing the genomes of 1000 actinobacteria strains.</title>
        <authorList>
            <person name="Klenk H.-P."/>
        </authorList>
    </citation>
    <scope>NUCLEOTIDE SEQUENCE [LARGE SCALE GENOMIC DNA]</scope>
    <source>
        <strain evidence="2 3">DSM 45511</strain>
    </source>
</reference>
<evidence type="ECO:0000313" key="3">
    <source>
        <dbReference type="Proteomes" id="UP000319818"/>
    </source>
</evidence>
<feature type="region of interest" description="Disordered" evidence="1">
    <location>
        <begin position="285"/>
        <end position="306"/>
    </location>
</feature>
<organism evidence="2 3">
    <name type="scientific">Pseudonocardia cypriaca</name>
    <dbReference type="NCBI Taxonomy" id="882449"/>
    <lineage>
        <taxon>Bacteria</taxon>
        <taxon>Bacillati</taxon>
        <taxon>Actinomycetota</taxon>
        <taxon>Actinomycetes</taxon>
        <taxon>Pseudonocardiales</taxon>
        <taxon>Pseudonocardiaceae</taxon>
        <taxon>Pseudonocardia</taxon>
    </lineage>
</organism>
<protein>
    <recommendedName>
        <fullName evidence="4">DUF559 domain-containing protein</fullName>
    </recommendedName>
</protein>
<dbReference type="Proteomes" id="UP000319818">
    <property type="component" value="Unassembled WGS sequence"/>
</dbReference>
<accession>A0A543GAF0</accession>
<evidence type="ECO:0000313" key="2">
    <source>
        <dbReference type="EMBL" id="TQM43052.1"/>
    </source>
</evidence>
<keyword evidence="3" id="KW-1185">Reference proteome</keyword>
<sequence>MRERTVYRRCLDGGPWQNPLPGVILLFSGKPTRRQAVLAAVLLGGPEAMVTGLEACRRYGLRRGPARPQDERDPVEEVHLLVPHRRQVRSVGYVHVERTTSLPDPILRSGVPLAPLPRACIDAARQLRTEGAIAELLSDAVQRRLCTVAELYRELEASSRRHTAMPRRVLRAVADGVRSAAELAAKRMWSSTGLPSPMWNVEIYTEDGVFLGKADCWLDDVAMVWEIESSEWHMSPEDHDRTVERAARFTAAGAVYTASKPKKIRTDPIGVARVLRATYQQAAARPRPPLRAVTETARPPSWHEMA</sequence>
<name>A0A543GAF0_9PSEU</name>
<dbReference type="EMBL" id="VFPH01000001">
    <property type="protein sequence ID" value="TQM43052.1"/>
    <property type="molecule type" value="Genomic_DNA"/>
</dbReference>
<evidence type="ECO:0008006" key="4">
    <source>
        <dbReference type="Google" id="ProtNLM"/>
    </source>
</evidence>